<feature type="domain" description="Ubiquitin-like modifier-activating enzyme Atg7 N-terminal" evidence="9">
    <location>
        <begin position="7"/>
        <end position="317"/>
    </location>
</feature>
<evidence type="ECO:0000256" key="6">
    <source>
        <dbReference type="PIRSR" id="PIRSR606285-1"/>
    </source>
</evidence>
<keyword evidence="7" id="KW-0963">Cytoplasm</keyword>
<dbReference type="InterPro" id="IPR035985">
    <property type="entry name" value="Ubiquitin-activating_enz"/>
</dbReference>
<proteinExistence type="inferred from homology"/>
<dbReference type="FunFam" id="3.40.50.720:FF:000243">
    <property type="entry name" value="Ubiquitin-like modifier-activating enzyme ATG7"/>
    <property type="match status" value="1"/>
</dbReference>
<dbReference type="GO" id="GO:0034727">
    <property type="term" value="P:piecemeal microautophagy of the nucleus"/>
    <property type="evidence" value="ECO:0007669"/>
    <property type="project" value="TreeGrafter"/>
</dbReference>
<dbReference type="PANTHER" id="PTHR10953:SF3">
    <property type="entry name" value="UBIQUITIN-LIKE MODIFIER-ACTIVATING ENZYME ATG7"/>
    <property type="match status" value="1"/>
</dbReference>
<evidence type="ECO:0000256" key="2">
    <source>
        <dbReference type="ARBA" id="ARBA00017647"/>
    </source>
</evidence>
<dbReference type="GO" id="GO:0015031">
    <property type="term" value="P:protein transport"/>
    <property type="evidence" value="ECO:0007669"/>
    <property type="project" value="UniProtKB-UniRule"/>
</dbReference>
<keyword evidence="7" id="KW-0833">Ubl conjugation pathway</keyword>
<name>A0AAE1I1A1_9NEOP</name>
<dbReference type="FunFam" id="3.40.140.70:FF:000001">
    <property type="entry name" value="Ubiquitin-like modifier-activating enzyme atg7"/>
    <property type="match status" value="1"/>
</dbReference>
<comment type="subcellular location">
    <subcellularLocation>
        <location evidence="7">Cytoplasm</location>
    </subcellularLocation>
    <subcellularLocation>
        <location evidence="7">Preautophagosomal structure</location>
    </subcellularLocation>
</comment>
<dbReference type="NCBIfam" id="TIGR01381">
    <property type="entry name" value="E1_like_apg7"/>
    <property type="match status" value="1"/>
</dbReference>
<dbReference type="Proteomes" id="UP001219518">
    <property type="component" value="Unassembled WGS sequence"/>
</dbReference>
<dbReference type="CDD" id="cd01486">
    <property type="entry name" value="Apg7"/>
    <property type="match status" value="1"/>
</dbReference>
<dbReference type="PANTHER" id="PTHR10953">
    <property type="entry name" value="UBIQUITIN-ACTIVATING ENZYME E1"/>
    <property type="match status" value="1"/>
</dbReference>
<evidence type="ECO:0000256" key="5">
    <source>
        <dbReference type="ARBA" id="ARBA00023006"/>
    </source>
</evidence>
<dbReference type="InterPro" id="IPR045886">
    <property type="entry name" value="ThiF/MoeB/HesA"/>
</dbReference>
<dbReference type="AlphaFoldDB" id="A0AAE1I1A1"/>
<keyword evidence="3 7" id="KW-0813">Transport</keyword>
<evidence type="ECO:0000256" key="7">
    <source>
        <dbReference type="RuleBase" id="RU366022"/>
    </source>
</evidence>
<evidence type="ECO:0000313" key="11">
    <source>
        <dbReference type="Proteomes" id="UP001219518"/>
    </source>
</evidence>
<dbReference type="GO" id="GO:0019778">
    <property type="term" value="F:Atg12 activating enzyme activity"/>
    <property type="evidence" value="ECO:0007669"/>
    <property type="project" value="TreeGrafter"/>
</dbReference>
<dbReference type="InterPro" id="IPR032197">
    <property type="entry name" value="Atg7_N"/>
</dbReference>
<reference evidence="10" key="1">
    <citation type="submission" date="2021-07" db="EMBL/GenBank/DDBJ databases">
        <authorList>
            <person name="Catto M.A."/>
            <person name="Jacobson A."/>
            <person name="Kennedy G."/>
            <person name="Labadie P."/>
            <person name="Hunt B.G."/>
            <person name="Srinivasan R."/>
        </authorList>
    </citation>
    <scope>NUCLEOTIDE SEQUENCE</scope>
    <source>
        <strain evidence="10">PL_HMW_Pooled</strain>
        <tissue evidence="10">Head</tissue>
    </source>
</reference>
<keyword evidence="5 7" id="KW-0072">Autophagy</keyword>
<evidence type="ECO:0000259" key="8">
    <source>
        <dbReference type="Pfam" id="PF00899"/>
    </source>
</evidence>
<dbReference type="InterPro" id="IPR042523">
    <property type="entry name" value="Atg7_N_2"/>
</dbReference>
<keyword evidence="4 7" id="KW-0653">Protein transport</keyword>
<dbReference type="Gene3D" id="3.40.140.70">
    <property type="entry name" value="Ubiquitin-like modifier-activating enzyme ATG7 N-terminal domain"/>
    <property type="match status" value="1"/>
</dbReference>
<feature type="domain" description="THIF-type NAD/FAD binding fold" evidence="8">
    <location>
        <begin position="334"/>
        <end position="574"/>
    </location>
</feature>
<keyword evidence="11" id="KW-1185">Reference proteome</keyword>
<dbReference type="Pfam" id="PF16420">
    <property type="entry name" value="ATG7_N"/>
    <property type="match status" value="1"/>
</dbReference>
<evidence type="ECO:0000313" key="10">
    <source>
        <dbReference type="EMBL" id="KAK3930301.1"/>
    </source>
</evidence>
<evidence type="ECO:0000256" key="1">
    <source>
        <dbReference type="ARBA" id="ARBA00010931"/>
    </source>
</evidence>
<sequence length="686" mass="76344">MTDAATLKFSPFASHVDPSFWHKLSQIKLDVDKLDENIRPIWGSYTNVNTSSVPALNVDCTAYNSTFEELRHQIPAFGHQLNLNTLESYKSCNKTSLLEKQGSLLWNDITSGAVLKNPSLLSRFFLLTFGDLKKYSFYYWFAFLAPSIPSLQVVRTPVVLNDVLSSIQVDSLQKEWSSISDVQHRGYFIVKIEDERVKIHFLSEIASLYSLSNSRDWSKLYLAFSDPCGSGEHPGWPLRNLLSVLVYHCPHMVGKDIKVLSLRVVLKSHAQINVGDKSLIWTIQPLSFTETNLKWVGWERNNRGNFGPRFVDVSNDMDPKKRAESAVHLNLKLMKWRLLPDLNLDVVQKTRCLLMGAGTLGCTVGRLLMGWGVQHITFVDSGTVSYSNPVRQSLFTFEDCLNGGLPKAEAAAKALKLIYPGVNANSVQLNIPMPGHPVGETLLKETRNAVETLETLVDSHDVVFMLTDSRESRWLPTLLAGSKNKIAMNAALGFDTYLVMRHGIFCDDGTTPDFTAESIPGRHLGCYFCNDVTAPGNSMSDRTLDQQCTVTRPGVSAVAGALVVELMVSILQHPLRGDAPAILISKKGEESKENEGSLLGSVPHSIRGFLSSWEQLTPATHRFSNCIACSQKVLDEYSSRGFNFIHDVLNSAVYLEDLTGLTSLHKDSESADVWEFSDSEEETESN</sequence>
<dbReference type="GO" id="GO:0000422">
    <property type="term" value="P:autophagy of mitochondrion"/>
    <property type="evidence" value="ECO:0007669"/>
    <property type="project" value="TreeGrafter"/>
</dbReference>
<dbReference type="InterPro" id="IPR042522">
    <property type="entry name" value="Atg7_N_1"/>
</dbReference>
<dbReference type="SUPFAM" id="SSF69572">
    <property type="entry name" value="Activating enzymes of the ubiquitin-like proteins"/>
    <property type="match status" value="1"/>
</dbReference>
<comment type="similarity">
    <text evidence="1 7">Belongs to the ATG7 family.</text>
</comment>
<evidence type="ECO:0000256" key="4">
    <source>
        <dbReference type="ARBA" id="ARBA00022927"/>
    </source>
</evidence>
<dbReference type="InterPro" id="IPR000594">
    <property type="entry name" value="ThiF_NAD_FAD-bd"/>
</dbReference>
<dbReference type="GO" id="GO:0000407">
    <property type="term" value="C:phagophore assembly site"/>
    <property type="evidence" value="ECO:0007669"/>
    <property type="project" value="UniProtKB-SubCell"/>
</dbReference>
<dbReference type="GO" id="GO:0006995">
    <property type="term" value="P:cellular response to nitrogen starvation"/>
    <property type="evidence" value="ECO:0007669"/>
    <property type="project" value="TreeGrafter"/>
</dbReference>
<dbReference type="Pfam" id="PF00899">
    <property type="entry name" value="ThiF"/>
    <property type="match status" value="1"/>
</dbReference>
<feature type="active site" description="Glycyl thioester intermediate" evidence="6">
    <location>
        <position position="548"/>
    </location>
</feature>
<dbReference type="GO" id="GO:0032446">
    <property type="term" value="P:protein modification by small protein conjugation"/>
    <property type="evidence" value="ECO:0007669"/>
    <property type="project" value="TreeGrafter"/>
</dbReference>
<reference evidence="10" key="2">
    <citation type="journal article" date="2023" name="BMC Genomics">
        <title>Pest status, molecular evolution, and epigenetic factors derived from the genome assembly of Frankliniella fusca, a thysanopteran phytovirus vector.</title>
        <authorList>
            <person name="Catto M.A."/>
            <person name="Labadie P.E."/>
            <person name="Jacobson A.L."/>
            <person name="Kennedy G.G."/>
            <person name="Srinivasan R."/>
            <person name="Hunt B.G."/>
        </authorList>
    </citation>
    <scope>NUCLEOTIDE SEQUENCE</scope>
    <source>
        <strain evidence="10">PL_HMW_Pooled</strain>
    </source>
</reference>
<dbReference type="Gene3D" id="3.40.50.720">
    <property type="entry name" value="NAD(P)-binding Rossmann-like Domain"/>
    <property type="match status" value="1"/>
</dbReference>
<comment type="subunit">
    <text evidence="7">Homodimer.</text>
</comment>
<dbReference type="EMBL" id="JAHWGI010001411">
    <property type="protein sequence ID" value="KAK3930301.1"/>
    <property type="molecule type" value="Genomic_DNA"/>
</dbReference>
<dbReference type="GO" id="GO:0019779">
    <property type="term" value="F:Atg8 activating enzyme activity"/>
    <property type="evidence" value="ECO:0007669"/>
    <property type="project" value="TreeGrafter"/>
</dbReference>
<gene>
    <name evidence="10" type="ORF">KUF71_005035</name>
</gene>
<comment type="caution">
    <text evidence="10">The sequence shown here is derived from an EMBL/GenBank/DDBJ whole genome shotgun (WGS) entry which is preliminary data.</text>
</comment>
<accession>A0AAE1I1A1</accession>
<evidence type="ECO:0000256" key="3">
    <source>
        <dbReference type="ARBA" id="ARBA00022448"/>
    </source>
</evidence>
<dbReference type="InterPro" id="IPR006285">
    <property type="entry name" value="Atg7"/>
</dbReference>
<comment type="function">
    <text evidence="7">E1-like activating enzyme involved in the 2 ubiquitin-like systems required for autophagy.</text>
</comment>
<organism evidence="10 11">
    <name type="scientific">Frankliniella fusca</name>
    <dbReference type="NCBI Taxonomy" id="407009"/>
    <lineage>
        <taxon>Eukaryota</taxon>
        <taxon>Metazoa</taxon>
        <taxon>Ecdysozoa</taxon>
        <taxon>Arthropoda</taxon>
        <taxon>Hexapoda</taxon>
        <taxon>Insecta</taxon>
        <taxon>Pterygota</taxon>
        <taxon>Neoptera</taxon>
        <taxon>Paraneoptera</taxon>
        <taxon>Thysanoptera</taxon>
        <taxon>Terebrantia</taxon>
        <taxon>Thripoidea</taxon>
        <taxon>Thripidae</taxon>
        <taxon>Frankliniella</taxon>
    </lineage>
</organism>
<dbReference type="Gene3D" id="3.40.140.100">
    <property type="entry name" value="Ubiquitin-like modifier-activating enzyme ATG7 C-terminal domain"/>
    <property type="match status" value="1"/>
</dbReference>
<protein>
    <recommendedName>
        <fullName evidence="2 7">Ubiquitin-like modifier-activating enzyme ATG7</fullName>
    </recommendedName>
    <alternativeName>
        <fullName evidence="7">Autophagy-related protein 7</fullName>
    </alternativeName>
</protein>
<dbReference type="GO" id="GO:0000045">
    <property type="term" value="P:autophagosome assembly"/>
    <property type="evidence" value="ECO:0007669"/>
    <property type="project" value="TreeGrafter"/>
</dbReference>
<evidence type="ECO:0000259" key="9">
    <source>
        <dbReference type="Pfam" id="PF16420"/>
    </source>
</evidence>